<proteinExistence type="inferred from homology"/>
<dbReference type="PANTHER" id="PTHR34039">
    <property type="entry name" value="UPF0102 PROTEIN YRAN"/>
    <property type="match status" value="1"/>
</dbReference>
<dbReference type="NCBIfam" id="NF009150">
    <property type="entry name" value="PRK12497.1-3"/>
    <property type="match status" value="1"/>
</dbReference>
<dbReference type="PANTHER" id="PTHR34039:SF1">
    <property type="entry name" value="UPF0102 PROTEIN YRAN"/>
    <property type="match status" value="1"/>
</dbReference>
<dbReference type="Proteomes" id="UP000003175">
    <property type="component" value="Unassembled WGS sequence"/>
</dbReference>
<comment type="caution">
    <text evidence="3">The sequence shown here is derived from an EMBL/GenBank/DDBJ whole genome shotgun (WGS) entry which is preliminary data.</text>
</comment>
<evidence type="ECO:0000313" key="3">
    <source>
        <dbReference type="EMBL" id="EHG25387.1"/>
    </source>
</evidence>
<dbReference type="InterPro" id="IPR011856">
    <property type="entry name" value="tRNA_endonuc-like_dom_sf"/>
</dbReference>
<evidence type="ECO:0000313" key="4">
    <source>
        <dbReference type="Proteomes" id="UP000003175"/>
    </source>
</evidence>
<reference evidence="3 4" key="1">
    <citation type="submission" date="2011-08" db="EMBL/GenBank/DDBJ databases">
        <title>The Genome Sequence of Selenomonas noxia F0398.</title>
        <authorList>
            <consortium name="The Broad Institute Genome Sequencing Platform"/>
            <person name="Earl A."/>
            <person name="Ward D."/>
            <person name="Feldgarden M."/>
            <person name="Gevers D."/>
            <person name="Izard J."/>
            <person name="Ganesan A."/>
            <person name="Blanton J.M."/>
            <person name="Baranova O.V."/>
            <person name="Tanner A.C."/>
            <person name="Dewhirst F.E."/>
            <person name="Young S.K."/>
            <person name="Zeng Q."/>
            <person name="Gargeya S."/>
            <person name="Fitzgerald M."/>
            <person name="Haas B."/>
            <person name="Abouelleil A."/>
            <person name="Alvarado L."/>
            <person name="Arachchi H.M."/>
            <person name="Berlin A."/>
            <person name="Brown A."/>
            <person name="Chapman S.B."/>
            <person name="Chen Z."/>
            <person name="Dunbar C."/>
            <person name="Freedman E."/>
            <person name="Gearin G."/>
            <person name="Gellesch M."/>
            <person name="Goldberg J."/>
            <person name="Griggs A."/>
            <person name="Gujja S."/>
            <person name="Heiman D."/>
            <person name="Howarth C."/>
            <person name="Larson L."/>
            <person name="Lui A."/>
            <person name="MacDonald P.J.P."/>
            <person name="Montmayeur A."/>
            <person name="Murphy C."/>
            <person name="Neiman D."/>
            <person name="Pearson M."/>
            <person name="Priest M."/>
            <person name="Roberts A."/>
            <person name="Saif S."/>
            <person name="Shea T."/>
            <person name="Shenoy N."/>
            <person name="Sisk P."/>
            <person name="Stolte C."/>
            <person name="Sykes S."/>
            <person name="Wortman J."/>
            <person name="Nusbaum C."/>
            <person name="Birren B."/>
        </authorList>
    </citation>
    <scope>NUCLEOTIDE SEQUENCE [LARGE SCALE GENOMIC DNA]</scope>
    <source>
        <strain evidence="3 4">F0398</strain>
    </source>
</reference>
<organism evidence="3 4">
    <name type="scientific">Selenomonas noxia F0398</name>
    <dbReference type="NCBI Taxonomy" id="702437"/>
    <lineage>
        <taxon>Bacteria</taxon>
        <taxon>Bacillati</taxon>
        <taxon>Bacillota</taxon>
        <taxon>Negativicutes</taxon>
        <taxon>Selenomonadales</taxon>
        <taxon>Selenomonadaceae</taxon>
        <taxon>Selenomonas</taxon>
    </lineage>
</organism>
<accession>A0ABP2MRX4</accession>
<dbReference type="NCBIfam" id="NF009154">
    <property type="entry name" value="PRK12497.3-3"/>
    <property type="match status" value="1"/>
</dbReference>
<dbReference type="SUPFAM" id="SSF52980">
    <property type="entry name" value="Restriction endonuclease-like"/>
    <property type="match status" value="1"/>
</dbReference>
<dbReference type="CDD" id="cd20736">
    <property type="entry name" value="PoNe_Nuclease"/>
    <property type="match status" value="1"/>
</dbReference>
<evidence type="ECO:0000256" key="1">
    <source>
        <dbReference type="ARBA" id="ARBA00006738"/>
    </source>
</evidence>
<dbReference type="InterPro" id="IPR003509">
    <property type="entry name" value="UPF0102_YraN-like"/>
</dbReference>
<keyword evidence="4" id="KW-1185">Reference proteome</keyword>
<dbReference type="RefSeq" id="WP_006696112.1">
    <property type="nucleotide sequence ID" value="NZ_JH376858.1"/>
</dbReference>
<gene>
    <name evidence="3" type="ORF">HMPREF9432_00767</name>
</gene>
<dbReference type="InterPro" id="IPR011335">
    <property type="entry name" value="Restrct_endonuc-II-like"/>
</dbReference>
<dbReference type="HAMAP" id="MF_00048">
    <property type="entry name" value="UPF0102"/>
    <property type="match status" value="1"/>
</dbReference>
<dbReference type="EMBL" id="ADGH01000004">
    <property type="protein sequence ID" value="EHG25387.1"/>
    <property type="molecule type" value="Genomic_DNA"/>
</dbReference>
<dbReference type="Gene3D" id="3.40.1350.10">
    <property type="match status" value="1"/>
</dbReference>
<evidence type="ECO:0000256" key="2">
    <source>
        <dbReference type="HAMAP-Rule" id="MF_00048"/>
    </source>
</evidence>
<protein>
    <recommendedName>
        <fullName evidence="2">UPF0102 protein HMPREF9432_00767</fullName>
    </recommendedName>
</protein>
<dbReference type="Pfam" id="PF02021">
    <property type="entry name" value="UPF0102"/>
    <property type="match status" value="1"/>
</dbReference>
<comment type="similarity">
    <text evidence="1 2">Belongs to the UPF0102 family.</text>
</comment>
<dbReference type="NCBIfam" id="TIGR00252">
    <property type="entry name" value="YraN family protein"/>
    <property type="match status" value="1"/>
</dbReference>
<name>A0ABP2MRX4_9FIRM</name>
<sequence>MSNKTLGDQGEICAVEYLRRQGCHILTRNYRTKLGEIDIIADDHGTLVFIEVKTRRSSHYGLPAEAVHYRKQQKIIQTAYCYLHTHHMENHLCRFDVLEIYAMKDGWKVNQIKSAFEA</sequence>